<accession>V7CZ91</accession>
<name>V7CZ91_PHAVU</name>
<evidence type="ECO:0000313" key="2">
    <source>
        <dbReference type="Proteomes" id="UP000000226"/>
    </source>
</evidence>
<evidence type="ECO:0000313" key="1">
    <source>
        <dbReference type="EMBL" id="ESW34211.1"/>
    </source>
</evidence>
<keyword evidence="2" id="KW-1185">Reference proteome</keyword>
<dbReference type="EMBL" id="CM002288">
    <property type="protein sequence ID" value="ESW34211.1"/>
    <property type="molecule type" value="Genomic_DNA"/>
</dbReference>
<protein>
    <submittedName>
        <fullName evidence="1">Uncharacterized protein</fullName>
    </submittedName>
</protein>
<organism evidence="1 2">
    <name type="scientific">Phaseolus vulgaris</name>
    <name type="common">Kidney bean</name>
    <name type="synonym">French bean</name>
    <dbReference type="NCBI Taxonomy" id="3885"/>
    <lineage>
        <taxon>Eukaryota</taxon>
        <taxon>Viridiplantae</taxon>
        <taxon>Streptophyta</taxon>
        <taxon>Embryophyta</taxon>
        <taxon>Tracheophyta</taxon>
        <taxon>Spermatophyta</taxon>
        <taxon>Magnoliopsida</taxon>
        <taxon>eudicotyledons</taxon>
        <taxon>Gunneridae</taxon>
        <taxon>Pentapetalae</taxon>
        <taxon>rosids</taxon>
        <taxon>fabids</taxon>
        <taxon>Fabales</taxon>
        <taxon>Fabaceae</taxon>
        <taxon>Papilionoideae</taxon>
        <taxon>50 kb inversion clade</taxon>
        <taxon>NPAAA clade</taxon>
        <taxon>indigoferoid/millettioid clade</taxon>
        <taxon>Phaseoleae</taxon>
        <taxon>Phaseolus</taxon>
    </lineage>
</organism>
<gene>
    <name evidence="1" type="ORF">PHAVU_001G133900g</name>
</gene>
<sequence length="74" mass="8461">MCHISPMHNTCVNINYLKTKLVPMSCNLVYFDHFLSQCLALKFIQKILGIGEDSFELSEPFSQLMIVLLLLLSI</sequence>
<dbReference type="AlphaFoldDB" id="V7CZ91"/>
<proteinExistence type="predicted"/>
<dbReference type="OrthoDB" id="10383174at2759"/>
<dbReference type="Proteomes" id="UP000000226">
    <property type="component" value="Chromosome 1"/>
</dbReference>
<dbReference type="Gramene" id="ESW34211">
    <property type="protein sequence ID" value="ESW34211"/>
    <property type="gene ID" value="PHAVU_001G133900g"/>
</dbReference>
<reference evidence="2" key="1">
    <citation type="journal article" date="2014" name="Nat. Genet.">
        <title>A reference genome for common bean and genome-wide analysis of dual domestications.</title>
        <authorList>
            <person name="Schmutz J."/>
            <person name="McClean P.E."/>
            <person name="Mamidi S."/>
            <person name="Wu G.A."/>
            <person name="Cannon S.B."/>
            <person name="Grimwood J."/>
            <person name="Jenkins J."/>
            <person name="Shu S."/>
            <person name="Song Q."/>
            <person name="Chavarro C."/>
            <person name="Torres-Torres M."/>
            <person name="Geffroy V."/>
            <person name="Moghaddam S.M."/>
            <person name="Gao D."/>
            <person name="Abernathy B."/>
            <person name="Barry K."/>
            <person name="Blair M."/>
            <person name="Brick M.A."/>
            <person name="Chovatia M."/>
            <person name="Gepts P."/>
            <person name="Goodstein D.M."/>
            <person name="Gonzales M."/>
            <person name="Hellsten U."/>
            <person name="Hyten D.L."/>
            <person name="Jia G."/>
            <person name="Kelly J.D."/>
            <person name="Kudrna D."/>
            <person name="Lee R."/>
            <person name="Richard M.M."/>
            <person name="Miklas P.N."/>
            <person name="Osorno J.M."/>
            <person name="Rodrigues J."/>
            <person name="Thareau V."/>
            <person name="Urrea C.A."/>
            <person name="Wang M."/>
            <person name="Yu Y."/>
            <person name="Zhang M."/>
            <person name="Wing R.A."/>
            <person name="Cregan P.B."/>
            <person name="Rokhsar D.S."/>
            <person name="Jackson S.A."/>
        </authorList>
    </citation>
    <scope>NUCLEOTIDE SEQUENCE [LARGE SCALE GENOMIC DNA]</scope>
    <source>
        <strain evidence="2">cv. G19833</strain>
    </source>
</reference>